<feature type="region of interest" description="Disordered" evidence="1">
    <location>
        <begin position="1"/>
        <end position="34"/>
    </location>
</feature>
<dbReference type="AlphaFoldDB" id="A0A9P5C4U0"/>
<gene>
    <name evidence="2" type="ORF">E8E12_011082</name>
</gene>
<evidence type="ECO:0000313" key="3">
    <source>
        <dbReference type="Proteomes" id="UP000758155"/>
    </source>
</evidence>
<name>A0A9P5C4U0_9PLEO</name>
<comment type="caution">
    <text evidence="2">The sequence shown here is derived from an EMBL/GenBank/DDBJ whole genome shotgun (WGS) entry which is preliminary data.</text>
</comment>
<accession>A0A9P5C4U0</accession>
<evidence type="ECO:0000256" key="1">
    <source>
        <dbReference type="SAM" id="MobiDB-lite"/>
    </source>
</evidence>
<reference evidence="2" key="1">
    <citation type="submission" date="2019-04" db="EMBL/GenBank/DDBJ databases">
        <title>Sequencing of skin fungus with MAO and IRED activity.</title>
        <authorList>
            <person name="Marsaioli A.J."/>
            <person name="Bonatto J.M.C."/>
            <person name="Reis Junior O."/>
        </authorList>
    </citation>
    <scope>NUCLEOTIDE SEQUENCE</scope>
    <source>
        <strain evidence="2">28M1</strain>
    </source>
</reference>
<keyword evidence="3" id="KW-1185">Reference proteome</keyword>
<feature type="region of interest" description="Disordered" evidence="1">
    <location>
        <begin position="75"/>
        <end position="109"/>
    </location>
</feature>
<evidence type="ECO:0000313" key="2">
    <source>
        <dbReference type="EMBL" id="KAF3047081.1"/>
    </source>
</evidence>
<feature type="compositionally biased region" description="Low complexity" evidence="1">
    <location>
        <begin position="16"/>
        <end position="28"/>
    </location>
</feature>
<dbReference type="Proteomes" id="UP000758155">
    <property type="component" value="Unassembled WGS sequence"/>
</dbReference>
<proteinExistence type="predicted"/>
<organism evidence="2 3">
    <name type="scientific">Didymella heteroderae</name>
    <dbReference type="NCBI Taxonomy" id="1769908"/>
    <lineage>
        <taxon>Eukaryota</taxon>
        <taxon>Fungi</taxon>
        <taxon>Dikarya</taxon>
        <taxon>Ascomycota</taxon>
        <taxon>Pezizomycotina</taxon>
        <taxon>Dothideomycetes</taxon>
        <taxon>Pleosporomycetidae</taxon>
        <taxon>Pleosporales</taxon>
        <taxon>Pleosporineae</taxon>
        <taxon>Didymellaceae</taxon>
        <taxon>Didymella</taxon>
    </lineage>
</organism>
<feature type="compositionally biased region" description="Polar residues" evidence="1">
    <location>
        <begin position="85"/>
        <end position="94"/>
    </location>
</feature>
<dbReference type="OrthoDB" id="10475595at2759"/>
<sequence length="158" mass="17481">MDVLSNPVWPEEPNFSSPSSVQSTGSPGHADDVPAILAAESKLKRKWEKASNTVKRYVLPPGAAYAHWEACAPRSPAKSAETVESDSNAASVSKITPLLDGNRDSPRSSEDARFLLSEWRLVGEYQGKRVWVNAEGVRVREEDSLWASFSNRVKKRAW</sequence>
<dbReference type="EMBL" id="SWKV01000003">
    <property type="protein sequence ID" value="KAF3047081.1"/>
    <property type="molecule type" value="Genomic_DNA"/>
</dbReference>
<protein>
    <submittedName>
        <fullName evidence="2">Uncharacterized protein</fullName>
    </submittedName>
</protein>